<accession>A0A820KI40</accession>
<feature type="non-terminal residue" evidence="1">
    <location>
        <position position="148"/>
    </location>
</feature>
<proteinExistence type="predicted"/>
<feature type="non-terminal residue" evidence="1">
    <location>
        <position position="1"/>
    </location>
</feature>
<dbReference type="Proteomes" id="UP000663844">
    <property type="component" value="Unassembled WGS sequence"/>
</dbReference>
<sequence length="148" mass="17770">HTEYIWRPLYKNLFLKKCSNDPLWLRLAQYFLLETIDDILLYTIQHGNANILDLFLSDRILHLPLLQTYLTDTLLFRKQLSIDIVQTILIYLTMSINRTEQCFENTFIRFLQLWSQDSFIRFSSNNQHLYICQCICICLSLNKQIQTN</sequence>
<name>A0A820KI40_9BILA</name>
<dbReference type="EMBL" id="CAJOAZ010020069">
    <property type="protein sequence ID" value="CAF4342686.1"/>
    <property type="molecule type" value="Genomic_DNA"/>
</dbReference>
<dbReference type="AlphaFoldDB" id="A0A820KI40"/>
<evidence type="ECO:0000313" key="1">
    <source>
        <dbReference type="EMBL" id="CAF4342686.1"/>
    </source>
</evidence>
<reference evidence="1" key="1">
    <citation type="submission" date="2021-02" db="EMBL/GenBank/DDBJ databases">
        <authorList>
            <person name="Nowell W R."/>
        </authorList>
    </citation>
    <scope>NUCLEOTIDE SEQUENCE</scope>
</reference>
<organism evidence="1 2">
    <name type="scientific">Adineta steineri</name>
    <dbReference type="NCBI Taxonomy" id="433720"/>
    <lineage>
        <taxon>Eukaryota</taxon>
        <taxon>Metazoa</taxon>
        <taxon>Spiralia</taxon>
        <taxon>Gnathifera</taxon>
        <taxon>Rotifera</taxon>
        <taxon>Eurotatoria</taxon>
        <taxon>Bdelloidea</taxon>
        <taxon>Adinetida</taxon>
        <taxon>Adinetidae</taxon>
        <taxon>Adineta</taxon>
    </lineage>
</organism>
<gene>
    <name evidence="1" type="ORF">OXD698_LOCUS48324</name>
</gene>
<protein>
    <submittedName>
        <fullName evidence="1">Uncharacterized protein</fullName>
    </submittedName>
</protein>
<evidence type="ECO:0000313" key="2">
    <source>
        <dbReference type="Proteomes" id="UP000663844"/>
    </source>
</evidence>
<comment type="caution">
    <text evidence="1">The sequence shown here is derived from an EMBL/GenBank/DDBJ whole genome shotgun (WGS) entry which is preliminary data.</text>
</comment>